<evidence type="ECO:0000313" key="2">
    <source>
        <dbReference type="EMBL" id="MBA8921232.1"/>
    </source>
</evidence>
<dbReference type="SUPFAM" id="SSF54427">
    <property type="entry name" value="NTF2-like"/>
    <property type="match status" value="1"/>
</dbReference>
<reference evidence="1" key="1">
    <citation type="submission" date="2015-12" db="EMBL/GenBank/DDBJ databases">
        <authorList>
            <person name="Shamseldin A."/>
            <person name="Moawad H."/>
            <person name="Abd El-Rahim W.M."/>
            <person name="Sadowsky M.J."/>
        </authorList>
    </citation>
    <scope>NUCLEOTIDE SEQUENCE [LARGE SCALE GENOMIC DNA]</scope>
    <source>
        <strain evidence="1">CD08_7</strain>
    </source>
</reference>
<dbReference type="InterPro" id="IPR032710">
    <property type="entry name" value="NTF2-like_dom_sf"/>
</dbReference>
<dbReference type="EMBL" id="JACJIH010000001">
    <property type="protein sequence ID" value="MBA8921232.1"/>
    <property type="molecule type" value="Genomic_DNA"/>
</dbReference>
<protein>
    <submittedName>
        <fullName evidence="2">Ketosteroid isomerase-like protein</fullName>
    </submittedName>
</protein>
<proteinExistence type="predicted"/>
<name>A0A0W8IG72_9MICC</name>
<dbReference type="AlphaFoldDB" id="A0A0W8IG72"/>
<dbReference type="OrthoDB" id="4945579at2"/>
<gene>
    <name evidence="1" type="ORF">AVL63_02405</name>
    <name evidence="2" type="ORF">HNR24_001165</name>
</gene>
<comment type="caution">
    <text evidence="1">The sequence shown here is derived from an EMBL/GenBank/DDBJ whole genome shotgun (WGS) entry which is preliminary data.</text>
</comment>
<reference evidence="2 4" key="3">
    <citation type="submission" date="2020-08" db="EMBL/GenBank/DDBJ databases">
        <title>Sequencing the genomes of 1000 actinobacteria strains.</title>
        <authorList>
            <person name="Klenk H.-P."/>
        </authorList>
    </citation>
    <scope>NUCLEOTIDE SEQUENCE [LARGE SCALE GENOMIC DNA]</scope>
    <source>
        <strain evidence="2 4">DSM 19081</strain>
    </source>
</reference>
<organism evidence="1 3">
    <name type="scientific">Nesterenkonia jeotgali</name>
    <dbReference type="NCBI Taxonomy" id="317018"/>
    <lineage>
        <taxon>Bacteria</taxon>
        <taxon>Bacillati</taxon>
        <taxon>Actinomycetota</taxon>
        <taxon>Actinomycetes</taxon>
        <taxon>Micrococcales</taxon>
        <taxon>Micrococcaceae</taxon>
        <taxon>Nesterenkonia</taxon>
    </lineage>
</organism>
<keyword evidence="3" id="KW-1185">Reference proteome</keyword>
<reference evidence="3" key="2">
    <citation type="submission" date="2015-12" db="EMBL/GenBank/DDBJ databases">
        <authorList>
            <person name="Nair G.R."/>
            <person name="Kaur G."/>
            <person name="Mayilraj S."/>
        </authorList>
    </citation>
    <scope>NUCLEOTIDE SEQUENCE [LARGE SCALE GENOMIC DNA]</scope>
    <source>
        <strain evidence="3">CD08_7</strain>
    </source>
</reference>
<dbReference type="Gene3D" id="3.10.450.50">
    <property type="match status" value="1"/>
</dbReference>
<dbReference type="EMBL" id="LQBM01000003">
    <property type="protein sequence ID" value="KUG58901.1"/>
    <property type="molecule type" value="Genomic_DNA"/>
</dbReference>
<sequence>MIRTPMETVLAQFAAYRVGDRRAARILLHDDMTFTSPQDDHIDKTTFLETCFPTAERFLNQEITAAVEFEPGTIMLRYTAQLRGEKPFSNVEIMKVRNGEIIEIEVYFGGVQAAEPAYRPAQKI</sequence>
<dbReference type="Proteomes" id="UP000546252">
    <property type="component" value="Unassembled WGS sequence"/>
</dbReference>
<accession>A0A0W8IG72</accession>
<evidence type="ECO:0000313" key="4">
    <source>
        <dbReference type="Proteomes" id="UP000546252"/>
    </source>
</evidence>
<evidence type="ECO:0000313" key="3">
    <source>
        <dbReference type="Proteomes" id="UP000054023"/>
    </source>
</evidence>
<evidence type="ECO:0000313" key="1">
    <source>
        <dbReference type="EMBL" id="KUG58901.1"/>
    </source>
</evidence>
<dbReference type="STRING" id="317018.AVL63_02405"/>
<dbReference type="RefSeq" id="WP_058888584.1">
    <property type="nucleotide sequence ID" value="NZ_BAAAKT010000004.1"/>
</dbReference>
<dbReference type="GO" id="GO:0016853">
    <property type="term" value="F:isomerase activity"/>
    <property type="evidence" value="ECO:0007669"/>
    <property type="project" value="UniProtKB-KW"/>
</dbReference>
<dbReference type="Proteomes" id="UP000054023">
    <property type="component" value="Unassembled WGS sequence"/>
</dbReference>
<keyword evidence="2" id="KW-0413">Isomerase</keyword>